<feature type="compositionally biased region" description="Basic and acidic residues" evidence="1">
    <location>
        <begin position="348"/>
        <end position="361"/>
    </location>
</feature>
<gene>
    <name evidence="2" type="ORF">CSUI_006822</name>
</gene>
<dbReference type="VEuPathDB" id="ToxoDB:CSUI_006822"/>
<evidence type="ECO:0000313" key="2">
    <source>
        <dbReference type="EMBL" id="PHJ19358.1"/>
    </source>
</evidence>
<dbReference type="OrthoDB" id="240546at2759"/>
<dbReference type="GeneID" id="94430185"/>
<accession>A0A2C6KS73</accession>
<feature type="compositionally biased region" description="Low complexity" evidence="1">
    <location>
        <begin position="384"/>
        <end position="402"/>
    </location>
</feature>
<sequence>MNGFGENDSSPQGQEEDSWFRGGENEGEQGEEEEEKKKKTAKASSSYPSLREEEEEEEEKKKRKRYDDWLRRNLELEEGGYNIMKILYSYLVHSQGCATVDPAKLRKPPYGRVNTAAARPGGGYSSFGRAICERDENSIIDDSLGSKTQGDSSSSSPPPFLFGPAGRSVFMPVVHLPDDTTGSLVVINEKRLQLVLILTEDSRLVSDVAFLQHIRSFALEAGLADLEQVFGTEFDTIMKQEDAYRFIYFNHINHAVRVSNRACPSYAPSPPMYEGCPLTKQEVRRMAQMHRHLCVEPRRHRMDAFSTCDVPSPLCDKGSNRRLSVDPHTHTGPHEADHHTLTSTDSSKLSKEKVTSTHNEIRSPLQRASSPSRTSDELHSDLGSSRAGNRSSDSSPSRQELSGDVSGHRRHAASSNEHNGDDEHERAHRSSSPVKGTESGATTSGGNVRVKTRPAAIKLLAVKDGRCGWLLGSASMNREFYVALDDSKTTLTKAMEDGSRFEYMHFANIFV</sequence>
<feature type="compositionally biased region" description="Basic and acidic residues" evidence="1">
    <location>
        <begin position="418"/>
        <end position="428"/>
    </location>
</feature>
<organism evidence="2 3">
    <name type="scientific">Cystoisospora suis</name>
    <dbReference type="NCBI Taxonomy" id="483139"/>
    <lineage>
        <taxon>Eukaryota</taxon>
        <taxon>Sar</taxon>
        <taxon>Alveolata</taxon>
        <taxon>Apicomplexa</taxon>
        <taxon>Conoidasida</taxon>
        <taxon>Coccidia</taxon>
        <taxon>Eucoccidiorida</taxon>
        <taxon>Eimeriorina</taxon>
        <taxon>Sarcocystidae</taxon>
        <taxon>Cystoisospora</taxon>
    </lineage>
</organism>
<reference evidence="2 3" key="1">
    <citation type="journal article" date="2017" name="Int. J. Parasitol.">
        <title>The genome of the protozoan parasite Cystoisospora suis and a reverse vaccinology approach to identify vaccine candidates.</title>
        <authorList>
            <person name="Palmieri N."/>
            <person name="Shrestha A."/>
            <person name="Ruttkowski B."/>
            <person name="Beck T."/>
            <person name="Vogl C."/>
            <person name="Tomley F."/>
            <person name="Blake D.P."/>
            <person name="Joachim A."/>
        </authorList>
    </citation>
    <scope>NUCLEOTIDE SEQUENCE [LARGE SCALE GENOMIC DNA]</scope>
    <source>
        <strain evidence="2 3">Wien I</strain>
    </source>
</reference>
<dbReference type="RefSeq" id="XP_067921059.1">
    <property type="nucleotide sequence ID" value="XM_068066974.1"/>
</dbReference>
<feature type="compositionally biased region" description="Acidic residues" evidence="1">
    <location>
        <begin position="25"/>
        <end position="34"/>
    </location>
</feature>
<evidence type="ECO:0000313" key="3">
    <source>
        <dbReference type="Proteomes" id="UP000221165"/>
    </source>
</evidence>
<dbReference type="AlphaFoldDB" id="A0A2C6KS73"/>
<comment type="caution">
    <text evidence="2">The sequence shown here is derived from an EMBL/GenBank/DDBJ whole genome shotgun (WGS) entry which is preliminary data.</text>
</comment>
<dbReference type="Proteomes" id="UP000221165">
    <property type="component" value="Unassembled WGS sequence"/>
</dbReference>
<feature type="region of interest" description="Disordered" evidence="1">
    <location>
        <begin position="1"/>
        <end position="64"/>
    </location>
</feature>
<feature type="compositionally biased region" description="Basic and acidic residues" evidence="1">
    <location>
        <begin position="323"/>
        <end position="340"/>
    </location>
</feature>
<proteinExistence type="predicted"/>
<evidence type="ECO:0000256" key="1">
    <source>
        <dbReference type="SAM" id="MobiDB-lite"/>
    </source>
</evidence>
<feature type="region of interest" description="Disordered" evidence="1">
    <location>
        <begin position="316"/>
        <end position="449"/>
    </location>
</feature>
<dbReference type="EMBL" id="MIGC01003505">
    <property type="protein sequence ID" value="PHJ19358.1"/>
    <property type="molecule type" value="Genomic_DNA"/>
</dbReference>
<protein>
    <submittedName>
        <fullName evidence="2">Uncharacterized protein</fullName>
    </submittedName>
</protein>
<keyword evidence="3" id="KW-1185">Reference proteome</keyword>
<name>A0A2C6KS73_9APIC</name>
<feature type="compositionally biased region" description="Polar residues" evidence="1">
    <location>
        <begin position="430"/>
        <end position="446"/>
    </location>
</feature>